<dbReference type="EMBL" id="ML975249">
    <property type="protein sequence ID" value="KAF1838724.1"/>
    <property type="molecule type" value="Genomic_DNA"/>
</dbReference>
<reference evidence="2" key="1">
    <citation type="submission" date="2020-01" db="EMBL/GenBank/DDBJ databases">
        <authorList>
            <consortium name="DOE Joint Genome Institute"/>
            <person name="Haridas S."/>
            <person name="Albert R."/>
            <person name="Binder M."/>
            <person name="Bloem J."/>
            <person name="Labutti K."/>
            <person name="Salamov A."/>
            <person name="Andreopoulos B."/>
            <person name="Baker S.E."/>
            <person name="Barry K."/>
            <person name="Bills G."/>
            <person name="Bluhm B.H."/>
            <person name="Cannon C."/>
            <person name="Castanera R."/>
            <person name="Culley D.E."/>
            <person name="Daum C."/>
            <person name="Ezra D."/>
            <person name="Gonzalez J.B."/>
            <person name="Henrissat B."/>
            <person name="Kuo A."/>
            <person name="Liang C."/>
            <person name="Lipzen A."/>
            <person name="Lutzoni F."/>
            <person name="Magnuson J."/>
            <person name="Mondo S."/>
            <person name="Nolan M."/>
            <person name="Ohm R."/>
            <person name="Pangilinan J."/>
            <person name="Park H.-J."/>
            <person name="Ramirez L."/>
            <person name="Alfaro M."/>
            <person name="Sun H."/>
            <person name="Tritt A."/>
            <person name="Yoshinaga Y."/>
            <person name="Zwiers L.-H."/>
            <person name="Turgeon B.G."/>
            <person name="Goodwin S.B."/>
            <person name="Spatafora J.W."/>
            <person name="Crous P.W."/>
            <person name="Grigoriev I.V."/>
        </authorList>
    </citation>
    <scope>NUCLEOTIDE SEQUENCE</scope>
    <source>
        <strain evidence="2">P77</strain>
    </source>
</reference>
<feature type="region of interest" description="Disordered" evidence="1">
    <location>
        <begin position="65"/>
        <end position="126"/>
    </location>
</feature>
<keyword evidence="3" id="KW-1185">Reference proteome</keyword>
<protein>
    <submittedName>
        <fullName evidence="2">Uncharacterized protein</fullName>
    </submittedName>
</protein>
<evidence type="ECO:0000313" key="2">
    <source>
        <dbReference type="EMBL" id="KAF1838724.1"/>
    </source>
</evidence>
<gene>
    <name evidence="2" type="ORF">BDW02DRAFT_336117</name>
</gene>
<feature type="region of interest" description="Disordered" evidence="1">
    <location>
        <begin position="23"/>
        <end position="44"/>
    </location>
</feature>
<evidence type="ECO:0000256" key="1">
    <source>
        <dbReference type="SAM" id="MobiDB-lite"/>
    </source>
</evidence>
<dbReference type="Proteomes" id="UP000800040">
    <property type="component" value="Unassembled WGS sequence"/>
</dbReference>
<proteinExistence type="predicted"/>
<organism evidence="2 3">
    <name type="scientific">Decorospora gaudefroyi</name>
    <dbReference type="NCBI Taxonomy" id="184978"/>
    <lineage>
        <taxon>Eukaryota</taxon>
        <taxon>Fungi</taxon>
        <taxon>Dikarya</taxon>
        <taxon>Ascomycota</taxon>
        <taxon>Pezizomycotina</taxon>
        <taxon>Dothideomycetes</taxon>
        <taxon>Pleosporomycetidae</taxon>
        <taxon>Pleosporales</taxon>
        <taxon>Pleosporineae</taxon>
        <taxon>Pleosporaceae</taxon>
        <taxon>Decorospora</taxon>
    </lineage>
</organism>
<dbReference type="AlphaFoldDB" id="A0A6A5KVT4"/>
<name>A0A6A5KVT4_9PLEO</name>
<accession>A0A6A5KVT4</accession>
<sequence>MTLPPHERRARFEPALRHRTFQETCDDSLPKSSIASRSDRRGTQHLLHISSPALQRYYDYYPPHVTHHHPPPHPPSHFVSHYPTPPVPPLHPTQRASSASPAQHSLTPPVTQAPNPCDDQAPGHVPSRTGYLHAVSPAGARQSHGTSSCFFCSLYAGSCGKAVGGGVCWRAGRVW</sequence>
<feature type="compositionally biased region" description="Polar residues" evidence="1">
    <location>
        <begin position="94"/>
        <end position="114"/>
    </location>
</feature>
<evidence type="ECO:0000313" key="3">
    <source>
        <dbReference type="Proteomes" id="UP000800040"/>
    </source>
</evidence>